<dbReference type="EMBL" id="JBFMIA010000003">
    <property type="protein sequence ID" value="MEW9501301.1"/>
    <property type="molecule type" value="Genomic_DNA"/>
</dbReference>
<comment type="caution">
    <text evidence="4">The sequence shown here is derived from an EMBL/GenBank/DDBJ whole genome shotgun (WGS) entry which is preliminary data.</text>
</comment>
<comment type="similarity">
    <text evidence="1 3">Belongs to the FlgD family.</text>
</comment>
<gene>
    <name evidence="4" type="primary">flgD</name>
    <name evidence="4" type="ORF">AB1471_05745</name>
</gene>
<keyword evidence="5" id="KW-1185">Reference proteome</keyword>
<evidence type="ECO:0000256" key="1">
    <source>
        <dbReference type="ARBA" id="ARBA00010577"/>
    </source>
</evidence>
<dbReference type="RefSeq" id="WP_367778782.1">
    <property type="nucleotide sequence ID" value="NZ_JBFMIA010000003.1"/>
</dbReference>
<evidence type="ECO:0000313" key="4">
    <source>
        <dbReference type="EMBL" id="MEW9501301.1"/>
    </source>
</evidence>
<organism evidence="4 5">
    <name type="scientific">Jeotgalibacillus marinus</name>
    <dbReference type="NCBI Taxonomy" id="86667"/>
    <lineage>
        <taxon>Bacteria</taxon>
        <taxon>Bacillati</taxon>
        <taxon>Bacillota</taxon>
        <taxon>Bacilli</taxon>
        <taxon>Bacillales</taxon>
        <taxon>Caryophanaceae</taxon>
        <taxon>Jeotgalibacillus</taxon>
    </lineage>
</organism>
<sequence>MNVNTVNSDLFLSSQGQASVESNDTLGKDAFLKLLVAQLTNQDPTAPMDDTEFIAQLASFSTLEQMTNMAESFEKFAEMQEQTQLIQYNEFVGKEVKWDKLVDGEEPTSGRGIIASIRYVGGFVEFELTDGTLLEPGNISGVYAGEQQDGFQQASMLIGKKVSWIDDEDELQESIVTYVSRKDGAIWLHTEDDQRVSIDELTQIAQ</sequence>
<keyword evidence="4" id="KW-0966">Cell projection</keyword>
<accession>A0ABV3Q1R7</accession>
<dbReference type="Pfam" id="PF03963">
    <property type="entry name" value="FlgD"/>
    <property type="match status" value="1"/>
</dbReference>
<comment type="function">
    <text evidence="3">Required for flagellar hook formation. May act as a scaffolding protein.</text>
</comment>
<name>A0ABV3Q1R7_9BACL</name>
<evidence type="ECO:0000256" key="2">
    <source>
        <dbReference type="ARBA" id="ARBA00022795"/>
    </source>
</evidence>
<protein>
    <recommendedName>
        <fullName evidence="3">Basal-body rod modification protein FlgD</fullName>
    </recommendedName>
</protein>
<evidence type="ECO:0000313" key="5">
    <source>
        <dbReference type="Proteomes" id="UP001556040"/>
    </source>
</evidence>
<keyword evidence="4" id="KW-0282">Flagellum</keyword>
<keyword evidence="2 3" id="KW-1005">Bacterial flagellum biogenesis</keyword>
<keyword evidence="4" id="KW-0969">Cilium</keyword>
<evidence type="ECO:0000256" key="3">
    <source>
        <dbReference type="RuleBase" id="RU362076"/>
    </source>
</evidence>
<dbReference type="InterPro" id="IPR005648">
    <property type="entry name" value="FlgD"/>
</dbReference>
<dbReference type="Proteomes" id="UP001556040">
    <property type="component" value="Unassembled WGS sequence"/>
</dbReference>
<reference evidence="4 5" key="1">
    <citation type="journal article" date="1979" name="Int. J. Syst. Evol. Microbiol.">
        <title>Bacillus globisporus subsp. marinus subsp. nov.</title>
        <authorList>
            <person name="Liu H."/>
        </authorList>
    </citation>
    <scope>NUCLEOTIDE SEQUENCE [LARGE SCALE GENOMIC DNA]</scope>
    <source>
        <strain evidence="4 5">DSM 1297</strain>
    </source>
</reference>
<proteinExistence type="inferred from homology"/>
<dbReference type="NCBIfam" id="NF007197">
    <property type="entry name" value="PRK09618.1"/>
    <property type="match status" value="1"/>
</dbReference>